<protein>
    <submittedName>
        <fullName evidence="1">YwqG family protein</fullName>
    </submittedName>
</protein>
<sequence>MAIAARDLYRAGPKARSLLPDAMRLALEADLRRLEDNRPHRLGAVYQPVQDTVAPTGSVLLLQLGTDDATGFHWGDSGALFAWIGTDALARGDFTKVVWWTENT</sequence>
<evidence type="ECO:0000313" key="2">
    <source>
        <dbReference type="Proteomes" id="UP000831921"/>
    </source>
</evidence>
<gene>
    <name evidence="1" type="ORF">M1K48_00265</name>
</gene>
<dbReference type="InterPro" id="IPR015315">
    <property type="entry name" value="DUF1963"/>
</dbReference>
<accession>A0ABY5MVH3</accession>
<dbReference type="EMBL" id="CP097253">
    <property type="protein sequence ID" value="UUR08122.1"/>
    <property type="molecule type" value="Genomic_DNA"/>
</dbReference>
<reference evidence="1 2" key="1">
    <citation type="submission" date="2022-05" db="EMBL/GenBank/DDBJ databases">
        <title>S8-45 Sphingomonas ultraviolaceadurans.</title>
        <authorList>
            <person name="Liu Y."/>
        </authorList>
    </citation>
    <scope>NUCLEOTIDE SEQUENCE [LARGE SCALE GENOMIC DNA]</scope>
    <source>
        <strain evidence="1 2">S8-45</strain>
    </source>
</reference>
<name>A0ABY5MVH3_9SPHN</name>
<keyword evidence="2" id="KW-1185">Reference proteome</keyword>
<dbReference type="Gene3D" id="2.30.320.10">
    <property type="entry name" value="YwqG-like"/>
    <property type="match status" value="1"/>
</dbReference>
<dbReference type="SUPFAM" id="SSF103032">
    <property type="entry name" value="Hypothetical protein YwqG"/>
    <property type="match status" value="1"/>
</dbReference>
<proteinExistence type="predicted"/>
<dbReference type="InterPro" id="IPR035948">
    <property type="entry name" value="YwqG-like_sf"/>
</dbReference>
<organism evidence="1 2">
    <name type="scientific">Sphingomonas glaciei</name>
    <dbReference type="NCBI Taxonomy" id="2938948"/>
    <lineage>
        <taxon>Bacteria</taxon>
        <taxon>Pseudomonadati</taxon>
        <taxon>Pseudomonadota</taxon>
        <taxon>Alphaproteobacteria</taxon>
        <taxon>Sphingomonadales</taxon>
        <taxon>Sphingomonadaceae</taxon>
        <taxon>Sphingomonas</taxon>
    </lineage>
</organism>
<dbReference type="Proteomes" id="UP000831921">
    <property type="component" value="Chromosome"/>
</dbReference>
<dbReference type="RefSeq" id="WP_249503901.1">
    <property type="nucleotide sequence ID" value="NZ_CP097253.1"/>
</dbReference>
<dbReference type="Pfam" id="PF09234">
    <property type="entry name" value="DUF1963"/>
    <property type="match status" value="1"/>
</dbReference>
<evidence type="ECO:0000313" key="1">
    <source>
        <dbReference type="EMBL" id="UUR08122.1"/>
    </source>
</evidence>